<organism evidence="2 3">
    <name type="scientific">Haladaptatus litoreus</name>
    <dbReference type="NCBI Taxonomy" id="553468"/>
    <lineage>
        <taxon>Archaea</taxon>
        <taxon>Methanobacteriati</taxon>
        <taxon>Methanobacteriota</taxon>
        <taxon>Stenosarchaea group</taxon>
        <taxon>Halobacteria</taxon>
        <taxon>Halobacteriales</taxon>
        <taxon>Haladaptataceae</taxon>
        <taxon>Haladaptatus</taxon>
    </lineage>
</organism>
<keyword evidence="3" id="KW-1185">Reference proteome</keyword>
<reference evidence="3" key="1">
    <citation type="submission" date="2017-01" db="EMBL/GenBank/DDBJ databases">
        <authorList>
            <person name="Varghese N."/>
            <person name="Submissions S."/>
        </authorList>
    </citation>
    <scope>NUCLEOTIDE SEQUENCE [LARGE SCALE GENOMIC DNA]</scope>
    <source>
        <strain evidence="3">CGMCC 1.7737</strain>
    </source>
</reference>
<name>A0A1N7FI62_9EURY</name>
<dbReference type="AlphaFoldDB" id="A0A1N7FI62"/>
<accession>A0A1N7FI62</accession>
<dbReference type="Proteomes" id="UP000186914">
    <property type="component" value="Unassembled WGS sequence"/>
</dbReference>
<dbReference type="EMBL" id="FTNO01000009">
    <property type="protein sequence ID" value="SIS00042.1"/>
    <property type="molecule type" value="Genomic_DNA"/>
</dbReference>
<gene>
    <name evidence="2" type="ORF">SAMN05421858_5090</name>
</gene>
<protein>
    <submittedName>
        <fullName evidence="2">Uncharacterized protein</fullName>
    </submittedName>
</protein>
<evidence type="ECO:0000256" key="1">
    <source>
        <dbReference type="SAM" id="MobiDB-lite"/>
    </source>
</evidence>
<proteinExistence type="predicted"/>
<feature type="region of interest" description="Disordered" evidence="1">
    <location>
        <begin position="1"/>
        <end position="31"/>
    </location>
</feature>
<evidence type="ECO:0000313" key="2">
    <source>
        <dbReference type="EMBL" id="SIS00042.1"/>
    </source>
</evidence>
<dbReference type="RefSeq" id="WP_076433736.1">
    <property type="nucleotide sequence ID" value="NZ_FTNO01000009.1"/>
</dbReference>
<evidence type="ECO:0000313" key="3">
    <source>
        <dbReference type="Proteomes" id="UP000186914"/>
    </source>
</evidence>
<sequence>MSLSDRFRGDDDEETYLETPGRVEVPDNRPPIYGHQTKIDGRWMYYLEGENCTEQWLRMPARNLVEVRE</sequence>